<name>A0A4Y2S8H8_ARAVE</name>
<accession>A0A4Y2S8H8</accession>
<evidence type="ECO:0000313" key="2">
    <source>
        <dbReference type="Proteomes" id="UP000499080"/>
    </source>
</evidence>
<dbReference type="AlphaFoldDB" id="A0A4Y2S8H8"/>
<proteinExistence type="predicted"/>
<evidence type="ECO:0000313" key="1">
    <source>
        <dbReference type="EMBL" id="GBN84568.1"/>
    </source>
</evidence>
<reference evidence="1 2" key="1">
    <citation type="journal article" date="2019" name="Sci. Rep.">
        <title>Orb-weaving spider Araneus ventricosus genome elucidates the spidroin gene catalogue.</title>
        <authorList>
            <person name="Kono N."/>
            <person name="Nakamura H."/>
            <person name="Ohtoshi R."/>
            <person name="Moran D.A.P."/>
            <person name="Shinohara A."/>
            <person name="Yoshida Y."/>
            <person name="Fujiwara M."/>
            <person name="Mori M."/>
            <person name="Tomita M."/>
            <person name="Arakawa K."/>
        </authorList>
    </citation>
    <scope>NUCLEOTIDE SEQUENCE [LARGE SCALE GENOMIC DNA]</scope>
</reference>
<gene>
    <name evidence="1" type="ORF">AVEN_224450_1</name>
</gene>
<keyword evidence="2" id="KW-1185">Reference proteome</keyword>
<organism evidence="1 2">
    <name type="scientific">Araneus ventricosus</name>
    <name type="common">Orbweaver spider</name>
    <name type="synonym">Epeira ventricosa</name>
    <dbReference type="NCBI Taxonomy" id="182803"/>
    <lineage>
        <taxon>Eukaryota</taxon>
        <taxon>Metazoa</taxon>
        <taxon>Ecdysozoa</taxon>
        <taxon>Arthropoda</taxon>
        <taxon>Chelicerata</taxon>
        <taxon>Arachnida</taxon>
        <taxon>Araneae</taxon>
        <taxon>Araneomorphae</taxon>
        <taxon>Entelegynae</taxon>
        <taxon>Araneoidea</taxon>
        <taxon>Araneidae</taxon>
        <taxon>Araneus</taxon>
    </lineage>
</organism>
<protein>
    <submittedName>
        <fullName evidence="1">Uncharacterized protein</fullName>
    </submittedName>
</protein>
<dbReference type="EMBL" id="BGPR01020404">
    <property type="protein sequence ID" value="GBN84568.1"/>
    <property type="molecule type" value="Genomic_DNA"/>
</dbReference>
<dbReference type="Proteomes" id="UP000499080">
    <property type="component" value="Unassembled WGS sequence"/>
</dbReference>
<comment type="caution">
    <text evidence="1">The sequence shown here is derived from an EMBL/GenBank/DDBJ whole genome shotgun (WGS) entry which is preliminary data.</text>
</comment>
<sequence>MPAGHSPLFLRDFWKAGRKNLRQCKWDIIPSTILKRKEKLVNTKRDISAVPPRFWKTGREKPIQSGHSPLFHFTFFGKQEGKTAIPMKLGRDHRCSTPRFWKTGRKTFRQYKAELYSLHNFGKQEGKTCKVQDIHLHSSMILKTGEKPSSM</sequence>